<dbReference type="AlphaFoldDB" id="M1ZLZ3"/>
<dbReference type="SMART" id="SM00271">
    <property type="entry name" value="DnaJ"/>
    <property type="match status" value="1"/>
</dbReference>
<gene>
    <name evidence="4" type="primary">dnaJ</name>
    <name evidence="4" type="ORF">CUESP1_0704</name>
</gene>
<reference evidence="4 5" key="1">
    <citation type="submission" date="2016-11" db="EMBL/GenBank/DDBJ databases">
        <authorList>
            <person name="Manzoor S."/>
        </authorList>
    </citation>
    <scope>NUCLEOTIDE SEQUENCE [LARGE SCALE GENOMIC DNA]</scope>
    <source>
        <strain evidence="4">Clostridium ultunense strain Esp</strain>
    </source>
</reference>
<dbReference type="HOGENOM" id="CLU_017633_0_0_9"/>
<dbReference type="EMBL" id="LT669839">
    <property type="protein sequence ID" value="SHD76086.1"/>
    <property type="molecule type" value="Genomic_DNA"/>
</dbReference>
<dbReference type="OrthoDB" id="9779889at2"/>
<dbReference type="InterPro" id="IPR001623">
    <property type="entry name" value="DnaJ_domain"/>
</dbReference>
<dbReference type="FunFam" id="2.60.260.20:FF:000013">
    <property type="entry name" value="DnaJ subfamily B member 11"/>
    <property type="match status" value="1"/>
</dbReference>
<dbReference type="InterPro" id="IPR008971">
    <property type="entry name" value="HSP40/DnaJ_pept-bd"/>
</dbReference>
<dbReference type="PRINTS" id="PR00625">
    <property type="entry name" value="JDOMAIN"/>
</dbReference>
<evidence type="ECO:0000256" key="2">
    <source>
        <dbReference type="ARBA" id="ARBA00023186"/>
    </source>
</evidence>
<evidence type="ECO:0000313" key="4">
    <source>
        <dbReference type="EMBL" id="SHD76086.1"/>
    </source>
</evidence>
<dbReference type="PANTHER" id="PTHR44145">
    <property type="entry name" value="DNAJ HOMOLOG SUBFAMILY A MEMBER 3, MITOCHONDRIAL"/>
    <property type="match status" value="1"/>
</dbReference>
<keyword evidence="1" id="KW-0235">DNA replication</keyword>
<dbReference type="PROSITE" id="PS50076">
    <property type="entry name" value="DNAJ_2"/>
    <property type="match status" value="1"/>
</dbReference>
<name>M1ZLZ3_9FIRM</name>
<dbReference type="Pfam" id="PF01556">
    <property type="entry name" value="DnaJ_C"/>
    <property type="match status" value="1"/>
</dbReference>
<feature type="domain" description="J" evidence="3">
    <location>
        <begin position="5"/>
        <end position="70"/>
    </location>
</feature>
<dbReference type="Pfam" id="PF00226">
    <property type="entry name" value="DnaJ"/>
    <property type="match status" value="1"/>
</dbReference>
<keyword evidence="2" id="KW-0143">Chaperone</keyword>
<dbReference type="CDD" id="cd06257">
    <property type="entry name" value="DnaJ"/>
    <property type="match status" value="1"/>
</dbReference>
<proteinExistence type="predicted"/>
<dbReference type="PROSITE" id="PS00636">
    <property type="entry name" value="DNAJ_1"/>
    <property type="match status" value="1"/>
</dbReference>
<dbReference type="GO" id="GO:0051082">
    <property type="term" value="F:unfolded protein binding"/>
    <property type="evidence" value="ECO:0007669"/>
    <property type="project" value="InterPro"/>
</dbReference>
<dbReference type="GO" id="GO:0006260">
    <property type="term" value="P:DNA replication"/>
    <property type="evidence" value="ECO:0007669"/>
    <property type="project" value="UniProtKB-KW"/>
</dbReference>
<dbReference type="InterPro" id="IPR018253">
    <property type="entry name" value="DnaJ_domain_CS"/>
</dbReference>
<dbReference type="InterPro" id="IPR002939">
    <property type="entry name" value="DnaJ_C"/>
</dbReference>
<dbReference type="PANTHER" id="PTHR44145:SF3">
    <property type="entry name" value="DNAJ HOMOLOG SUBFAMILY A MEMBER 3, MITOCHONDRIAL"/>
    <property type="match status" value="1"/>
</dbReference>
<dbReference type="InterPro" id="IPR036869">
    <property type="entry name" value="J_dom_sf"/>
</dbReference>
<dbReference type="Gene3D" id="1.10.287.110">
    <property type="entry name" value="DnaJ domain"/>
    <property type="match status" value="1"/>
</dbReference>
<keyword evidence="5" id="KW-1185">Reference proteome</keyword>
<organism evidence="4 5">
    <name type="scientific">[Clostridium] ultunense Esp</name>
    <dbReference type="NCBI Taxonomy" id="1288971"/>
    <lineage>
        <taxon>Bacteria</taxon>
        <taxon>Bacillati</taxon>
        <taxon>Bacillota</taxon>
        <taxon>Tissierellia</taxon>
        <taxon>Tissierellales</taxon>
        <taxon>Tepidimicrobiaceae</taxon>
        <taxon>Schnuerera</taxon>
    </lineage>
</organism>
<protein>
    <submittedName>
        <fullName evidence="4">Chaperone DnaJ</fullName>
    </submittedName>
</protein>
<sequence>MEYKDYYKILGVDKNASIDEIKKAYRKLAKKYHPDLNQGNREAQEKFKDINEAYEVLGDEDKRKKYDTFGSGYNFSHGQNFDPSQFGFKNFGNGRFSYSTRGTGGGFSDFFNMFFGGREFGEDIFGNRSTTQKYESEINITIEEGYKGITKPLSFRIGNETKTLSIKVPKGILPGKKIKIKGEKAGMDGDIYLKVNFLKDERLRLEGLDIYKRIDLYPWEAALGTTVVVKTLEDKIRIKVPENMEGGKKIRIPRKGYRDMKENKGDLYIEINIVNPPKLTEQQRKLYEQLRDIQAKG</sequence>
<dbReference type="CDD" id="cd10747">
    <property type="entry name" value="DnaJ_C"/>
    <property type="match status" value="1"/>
</dbReference>
<evidence type="ECO:0000313" key="5">
    <source>
        <dbReference type="Proteomes" id="UP000245423"/>
    </source>
</evidence>
<dbReference type="Gene3D" id="2.60.260.20">
    <property type="entry name" value="Urease metallochaperone UreE, N-terminal domain"/>
    <property type="match status" value="2"/>
</dbReference>
<dbReference type="SUPFAM" id="SSF46565">
    <property type="entry name" value="Chaperone J-domain"/>
    <property type="match status" value="1"/>
</dbReference>
<accession>M1ZLZ3</accession>
<dbReference type="InterPro" id="IPR051938">
    <property type="entry name" value="Apopto_cytoskel_mod"/>
</dbReference>
<dbReference type="SUPFAM" id="SSF49493">
    <property type="entry name" value="HSP40/DnaJ peptide-binding domain"/>
    <property type="match status" value="2"/>
</dbReference>
<evidence type="ECO:0000259" key="3">
    <source>
        <dbReference type="PROSITE" id="PS50076"/>
    </source>
</evidence>
<evidence type="ECO:0000256" key="1">
    <source>
        <dbReference type="ARBA" id="ARBA00022705"/>
    </source>
</evidence>
<dbReference type="RefSeq" id="WP_005588412.1">
    <property type="nucleotide sequence ID" value="NZ_LT669839.1"/>
</dbReference>
<dbReference type="Proteomes" id="UP000245423">
    <property type="component" value="Chromosome 1"/>
</dbReference>
<dbReference type="GO" id="GO:0006457">
    <property type="term" value="P:protein folding"/>
    <property type="evidence" value="ECO:0007669"/>
    <property type="project" value="InterPro"/>
</dbReference>